<name>A0A481YP38_9VIRU</name>
<protein>
    <submittedName>
        <fullName evidence="1">Uncharacterized protein</fullName>
    </submittedName>
</protein>
<reference evidence="1" key="1">
    <citation type="journal article" date="2019" name="MBio">
        <title>Virus Genomes from Deep Sea Sediments Expand the Ocean Megavirome and Support Independent Origins of Viral Gigantism.</title>
        <authorList>
            <person name="Backstrom D."/>
            <person name="Yutin N."/>
            <person name="Jorgensen S.L."/>
            <person name="Dharamshi J."/>
            <person name="Homa F."/>
            <person name="Zaremba-Niedwiedzka K."/>
            <person name="Spang A."/>
            <person name="Wolf Y.I."/>
            <person name="Koonin E.V."/>
            <person name="Ettema T.J."/>
        </authorList>
    </citation>
    <scope>NUCLEOTIDE SEQUENCE</scope>
</reference>
<proteinExistence type="predicted"/>
<evidence type="ECO:0000313" key="1">
    <source>
        <dbReference type="EMBL" id="QBK85083.1"/>
    </source>
</evidence>
<accession>A0A481YP38</accession>
<organism evidence="1">
    <name type="scientific">Pithovirus LCDPAC02</name>
    <dbReference type="NCBI Taxonomy" id="2506601"/>
    <lineage>
        <taxon>Viruses</taxon>
        <taxon>Pithoviruses</taxon>
    </lineage>
</organism>
<dbReference type="EMBL" id="MK500302">
    <property type="protein sequence ID" value="QBK85083.1"/>
    <property type="molecule type" value="Genomic_DNA"/>
</dbReference>
<gene>
    <name evidence="1" type="ORF">LCDPAC02_02820</name>
</gene>
<sequence>MNYISYTVKGSKLTITWNETAKLTDKLYILFPFDIETTEMIIKSILFEIVIVIKFSNIEIGKNWIEIVDNNVNEISNELHVRLLDEYLKYYSKNKLTETESIEDNSDSLTNSNLKISKNIKDIFSSSSESYSESEEEDI</sequence>